<dbReference type="EMBL" id="CM047906">
    <property type="protein sequence ID" value="KAJ0087191.1"/>
    <property type="molecule type" value="Genomic_DNA"/>
</dbReference>
<reference evidence="2" key="1">
    <citation type="journal article" date="2023" name="G3 (Bethesda)">
        <title>Genome assembly and association tests identify interacting loci associated with vigor, precocity, and sex in interspecific pistachio rootstocks.</title>
        <authorList>
            <person name="Palmer W."/>
            <person name="Jacygrad E."/>
            <person name="Sagayaradj S."/>
            <person name="Cavanaugh K."/>
            <person name="Han R."/>
            <person name="Bertier L."/>
            <person name="Beede B."/>
            <person name="Kafkas S."/>
            <person name="Golino D."/>
            <person name="Preece J."/>
            <person name="Michelmore R."/>
        </authorList>
    </citation>
    <scope>NUCLEOTIDE SEQUENCE [LARGE SCALE GENOMIC DNA]</scope>
</reference>
<name>A0ACC1AKJ3_9ROSI</name>
<comment type="caution">
    <text evidence="1">The sequence shown here is derived from an EMBL/GenBank/DDBJ whole genome shotgun (WGS) entry which is preliminary data.</text>
</comment>
<keyword evidence="2" id="KW-1185">Reference proteome</keyword>
<accession>A0ACC1AKJ3</accession>
<gene>
    <name evidence="1" type="ORF">Patl1_08862</name>
</gene>
<sequence>MSIPMESLFLYLPIFLALYQNRKGPVVLLQFGSRKVLLVSSPSAAEECFTKNDIIFANRPRLLIGKQLGYNYTSLAWAPYGDHWRNLRRIATLEILSAARLQTMFNELTMNVMMTDDRWTKTLVEFLLTLQETDPEYYKDEIIKGLMMVLLIAGTDTTTNTMEWTFSLLLNHPEILKKAQTEIDNRVGHGRLLDETDLVHLPFLRNIINESLRMYPVAPLLVPHESSDDCKVGGFHVPRGTMLMVNMWAIQNDPKIWVDPRKFKPERFEGVEAARDGFRSMPFGSGRRGCPGEGLALRMIGLTLGSLIQCFEWERPSKEIIDMREGIGFTMPKAQPLIAKCHPRPTMLKLLSQTLNQVK</sequence>
<evidence type="ECO:0000313" key="2">
    <source>
        <dbReference type="Proteomes" id="UP001164250"/>
    </source>
</evidence>
<dbReference type="Proteomes" id="UP001164250">
    <property type="component" value="Chromosome 10"/>
</dbReference>
<proteinExistence type="predicted"/>
<protein>
    <submittedName>
        <fullName evidence="1">Uncharacterized protein</fullName>
    </submittedName>
</protein>
<evidence type="ECO:0000313" key="1">
    <source>
        <dbReference type="EMBL" id="KAJ0087191.1"/>
    </source>
</evidence>
<organism evidence="1 2">
    <name type="scientific">Pistacia atlantica</name>
    <dbReference type="NCBI Taxonomy" id="434234"/>
    <lineage>
        <taxon>Eukaryota</taxon>
        <taxon>Viridiplantae</taxon>
        <taxon>Streptophyta</taxon>
        <taxon>Embryophyta</taxon>
        <taxon>Tracheophyta</taxon>
        <taxon>Spermatophyta</taxon>
        <taxon>Magnoliopsida</taxon>
        <taxon>eudicotyledons</taxon>
        <taxon>Gunneridae</taxon>
        <taxon>Pentapetalae</taxon>
        <taxon>rosids</taxon>
        <taxon>malvids</taxon>
        <taxon>Sapindales</taxon>
        <taxon>Anacardiaceae</taxon>
        <taxon>Pistacia</taxon>
    </lineage>
</organism>